<organism evidence="1 2">
    <name type="scientific">Novosphingobium silvae</name>
    <dbReference type="NCBI Taxonomy" id="2692619"/>
    <lineage>
        <taxon>Bacteria</taxon>
        <taxon>Pseudomonadati</taxon>
        <taxon>Pseudomonadota</taxon>
        <taxon>Alphaproteobacteria</taxon>
        <taxon>Sphingomonadales</taxon>
        <taxon>Sphingomonadaceae</taxon>
        <taxon>Novosphingobium</taxon>
    </lineage>
</organism>
<evidence type="ECO:0000313" key="1">
    <source>
        <dbReference type="EMBL" id="MYL99206.1"/>
    </source>
</evidence>
<dbReference type="SUPFAM" id="SSF53098">
    <property type="entry name" value="Ribonuclease H-like"/>
    <property type="match status" value="1"/>
</dbReference>
<dbReference type="Gene3D" id="3.30.420.10">
    <property type="entry name" value="Ribonuclease H-like superfamily/Ribonuclease H"/>
    <property type="match status" value="1"/>
</dbReference>
<name>A0A7X4GID8_9SPHN</name>
<protein>
    <submittedName>
        <fullName evidence="1">Transcriptional regulator</fullName>
    </submittedName>
</protein>
<keyword evidence="2" id="KW-1185">Reference proteome</keyword>
<dbReference type="EMBL" id="WVTD01000013">
    <property type="protein sequence ID" value="MYL99206.1"/>
    <property type="molecule type" value="Genomic_DNA"/>
</dbReference>
<dbReference type="Proteomes" id="UP000465810">
    <property type="component" value="Unassembled WGS sequence"/>
</dbReference>
<reference evidence="1 2" key="1">
    <citation type="submission" date="2019-12" db="EMBL/GenBank/DDBJ databases">
        <authorList>
            <person name="Feng G."/>
            <person name="Zhu H."/>
        </authorList>
    </citation>
    <scope>NUCLEOTIDE SEQUENCE [LARGE SCALE GENOMIC DNA]</scope>
    <source>
        <strain evidence="1 2">FGD1</strain>
    </source>
</reference>
<gene>
    <name evidence="1" type="ORF">GR702_15675</name>
</gene>
<dbReference type="RefSeq" id="WP_160986720.1">
    <property type="nucleotide sequence ID" value="NZ_WVTD01000013.1"/>
</dbReference>
<dbReference type="InterPro" id="IPR012337">
    <property type="entry name" value="RNaseH-like_sf"/>
</dbReference>
<sequence length="186" mass="20666">MKAFLDFEASSLADRSFPIEVAWVFEDGRSEAHLIRPAPGCDDWDAAAEALHGIDRDNLANEGEPHEDVARRMVEELSGHDLFASAPSWDGKWMSVLLRGAGYPRHTLRLRDSDHAARETASAILEGRMSAERAALEIDRLLDRVANREVAAPVHRALPDAQAEHERWALVARWARELVQGLGASE</sequence>
<proteinExistence type="predicted"/>
<dbReference type="AlphaFoldDB" id="A0A7X4GID8"/>
<evidence type="ECO:0000313" key="2">
    <source>
        <dbReference type="Proteomes" id="UP000465810"/>
    </source>
</evidence>
<dbReference type="GO" id="GO:0003676">
    <property type="term" value="F:nucleic acid binding"/>
    <property type="evidence" value="ECO:0007669"/>
    <property type="project" value="InterPro"/>
</dbReference>
<accession>A0A7X4GID8</accession>
<dbReference type="InterPro" id="IPR036397">
    <property type="entry name" value="RNaseH_sf"/>
</dbReference>
<comment type="caution">
    <text evidence="1">The sequence shown here is derived from an EMBL/GenBank/DDBJ whole genome shotgun (WGS) entry which is preliminary data.</text>
</comment>